<dbReference type="InterPro" id="IPR003593">
    <property type="entry name" value="AAA+_ATPase"/>
</dbReference>
<comment type="similarity">
    <text evidence="1">Belongs to the Mg-chelatase subunits D/I family. ComM subfamily.</text>
</comment>
<dbReference type="SUPFAM" id="SSF52540">
    <property type="entry name" value="P-loop containing nucleoside triphosphate hydrolases"/>
    <property type="match status" value="1"/>
</dbReference>
<keyword evidence="5" id="KW-1185">Reference proteome</keyword>
<evidence type="ECO:0000256" key="1">
    <source>
        <dbReference type="ARBA" id="ARBA00006354"/>
    </source>
</evidence>
<proteinExistence type="inferred from homology"/>
<gene>
    <name evidence="4" type="ORF">KFL01_18780</name>
</gene>
<accession>A0ABQ0X4K3</accession>
<dbReference type="InterPro" id="IPR027417">
    <property type="entry name" value="P-loop_NTPase"/>
</dbReference>
<dbReference type="InterPro" id="IPR004482">
    <property type="entry name" value="Mg_chelat-rel"/>
</dbReference>
<dbReference type="InterPro" id="IPR025158">
    <property type="entry name" value="Mg_chelat-rel_C"/>
</dbReference>
<dbReference type="InterPro" id="IPR000523">
    <property type="entry name" value="Mg_chelatse_chII-like_cat_dom"/>
</dbReference>
<feature type="domain" description="AAA+ ATPase" evidence="3">
    <location>
        <begin position="222"/>
        <end position="406"/>
    </location>
</feature>
<protein>
    <recommendedName>
        <fullName evidence="3">AAA+ ATPase domain-containing protein</fullName>
    </recommendedName>
</protein>
<dbReference type="EMBL" id="BJZR01000050">
    <property type="protein sequence ID" value="GEO92572.1"/>
    <property type="molecule type" value="Genomic_DNA"/>
</dbReference>
<dbReference type="PANTHER" id="PTHR32039:SF7">
    <property type="entry name" value="COMPETENCE PROTEIN COMM"/>
    <property type="match status" value="1"/>
</dbReference>
<evidence type="ECO:0000256" key="2">
    <source>
        <dbReference type="SAM" id="MobiDB-lite"/>
    </source>
</evidence>
<dbReference type="SMART" id="SM00382">
    <property type="entry name" value="AAA"/>
    <property type="match status" value="1"/>
</dbReference>
<evidence type="ECO:0000313" key="5">
    <source>
        <dbReference type="Proteomes" id="UP000321155"/>
    </source>
</evidence>
<name>A0ABQ0X4K3_9MICC</name>
<dbReference type="Proteomes" id="UP000321155">
    <property type="component" value="Unassembled WGS sequence"/>
</dbReference>
<evidence type="ECO:0000313" key="4">
    <source>
        <dbReference type="EMBL" id="GEO92572.1"/>
    </source>
</evidence>
<sequence length="518" mass="53805">MTGFARTWAVALVGLEGSMVEVEADIGQTLPAFSIVGLPDAALNEARERLRAAARNTGLPLSPRKLTVNLTPATLPKRGSLFDLAIVVSALQAAGKVPPTGRTVYLAELGLDGALRPVRGILPAVMAAVRAGHEHVVVAGANTAEARLVPGARVEGHACLADVLAAAGADPAPLHRPAPAGPPPPRPAPGSDDEDAARPGPDLAEVAGQAEGRLALEIAAAGGHHLLMVGPPGSGKTMLAERLPGLLPDLDDAAAMEVTAVHSLNGAAGRCTALVRRPPFEAPHHTVSAPALLGGGSGIPRPGAASRAHRGVLFLDEAPEFDRRVVDALRQPLESGRVRIDRSIASATYPARFQLVLAANPCPCGLSGGRGAECRCTPRERRCYFGRLSGPLLDRIDLQIAVPRVSYGELAAETGRGEATASVARRVAAARAAQAQRLHRHGVRTNAELGGALLQGPLRPGRAVTAPLERAMDRGELTARGHQRVLRVAWTLADLEGRAAPDADDVETALWFRSLVPA</sequence>
<comment type="caution">
    <text evidence="4">The sequence shown here is derived from an EMBL/GenBank/DDBJ whole genome shotgun (WGS) entry which is preliminary data.</text>
</comment>
<feature type="region of interest" description="Disordered" evidence="2">
    <location>
        <begin position="170"/>
        <end position="201"/>
    </location>
</feature>
<reference evidence="4 5" key="1">
    <citation type="submission" date="2019-07" db="EMBL/GenBank/DDBJ databases">
        <title>Whole genome shotgun sequence of Kocuria flava NBRC 107626.</title>
        <authorList>
            <person name="Hosoyama A."/>
            <person name="Uohara A."/>
            <person name="Ohji S."/>
            <person name="Ichikawa N."/>
        </authorList>
    </citation>
    <scope>NUCLEOTIDE SEQUENCE [LARGE SCALE GENOMIC DNA]</scope>
    <source>
        <strain evidence="4 5">NBRC 107626</strain>
    </source>
</reference>
<dbReference type="Gene3D" id="3.30.230.10">
    <property type="match status" value="1"/>
</dbReference>
<dbReference type="NCBIfam" id="TIGR00368">
    <property type="entry name" value="YifB family Mg chelatase-like AAA ATPase"/>
    <property type="match status" value="1"/>
</dbReference>
<dbReference type="InterPro" id="IPR014721">
    <property type="entry name" value="Ribsml_uS5_D2-typ_fold_subgr"/>
</dbReference>
<dbReference type="RefSeq" id="WP_083529434.1">
    <property type="nucleotide sequence ID" value="NZ_BJZR01000050.1"/>
</dbReference>
<dbReference type="InterPro" id="IPR045006">
    <property type="entry name" value="CHLI-like"/>
</dbReference>
<feature type="compositionally biased region" description="Pro residues" evidence="2">
    <location>
        <begin position="174"/>
        <end position="188"/>
    </location>
</feature>
<dbReference type="InterPro" id="IPR020568">
    <property type="entry name" value="Ribosomal_Su5_D2-typ_SF"/>
</dbReference>
<dbReference type="PANTHER" id="PTHR32039">
    <property type="entry name" value="MAGNESIUM-CHELATASE SUBUNIT CHLI"/>
    <property type="match status" value="1"/>
</dbReference>
<dbReference type="Gene3D" id="3.40.50.300">
    <property type="entry name" value="P-loop containing nucleotide triphosphate hydrolases"/>
    <property type="match status" value="1"/>
</dbReference>
<organism evidence="4 5">
    <name type="scientific">Kocuria flava</name>
    <dbReference type="NCBI Taxonomy" id="446860"/>
    <lineage>
        <taxon>Bacteria</taxon>
        <taxon>Bacillati</taxon>
        <taxon>Actinomycetota</taxon>
        <taxon>Actinomycetes</taxon>
        <taxon>Micrococcales</taxon>
        <taxon>Micrococcaceae</taxon>
        <taxon>Kocuria</taxon>
    </lineage>
</organism>
<evidence type="ECO:0000259" key="3">
    <source>
        <dbReference type="SMART" id="SM00382"/>
    </source>
</evidence>
<dbReference type="Pfam" id="PF13335">
    <property type="entry name" value="Mg_chelatase_C"/>
    <property type="match status" value="1"/>
</dbReference>
<dbReference type="SUPFAM" id="SSF54211">
    <property type="entry name" value="Ribosomal protein S5 domain 2-like"/>
    <property type="match status" value="1"/>
</dbReference>
<dbReference type="Pfam" id="PF13541">
    <property type="entry name" value="ChlI"/>
    <property type="match status" value="1"/>
</dbReference>
<dbReference type="Pfam" id="PF01078">
    <property type="entry name" value="Mg_chelatase"/>
    <property type="match status" value="1"/>
</dbReference>